<evidence type="ECO:0000256" key="1">
    <source>
        <dbReference type="ARBA" id="ARBA00004123"/>
    </source>
</evidence>
<gene>
    <name evidence="5" type="primary">ISY1</name>
    <name evidence="5" type="ORF">HK099_000016</name>
</gene>
<dbReference type="SUPFAM" id="SSF140102">
    <property type="entry name" value="ISY1 domain-like"/>
    <property type="match status" value="1"/>
</dbReference>
<dbReference type="AlphaFoldDB" id="A0AAD5U8H3"/>
<keyword evidence="6" id="KW-1185">Reference proteome</keyword>
<proteinExistence type="inferred from homology"/>
<comment type="caution">
    <text evidence="5">The sequence shown here is derived from an EMBL/GenBank/DDBJ whole genome shotgun (WGS) entry which is preliminary data.</text>
</comment>
<dbReference type="Proteomes" id="UP001211065">
    <property type="component" value="Unassembled WGS sequence"/>
</dbReference>
<name>A0AAD5U8H3_9FUNG</name>
<feature type="coiled-coil region" evidence="4">
    <location>
        <begin position="470"/>
        <end position="502"/>
    </location>
</feature>
<comment type="similarity">
    <text evidence="2">Belongs to the ISY1 family.</text>
</comment>
<evidence type="ECO:0000256" key="2">
    <source>
        <dbReference type="ARBA" id="ARBA00007002"/>
    </source>
</evidence>
<dbReference type="InterPro" id="IPR037200">
    <property type="entry name" value="Isy1_sf"/>
</dbReference>
<keyword evidence="3" id="KW-0539">Nucleus</keyword>
<dbReference type="InterPro" id="IPR029012">
    <property type="entry name" value="Helix_hairpin_bin_sf"/>
</dbReference>
<evidence type="ECO:0000256" key="4">
    <source>
        <dbReference type="SAM" id="Coils"/>
    </source>
</evidence>
<evidence type="ECO:0000313" key="5">
    <source>
        <dbReference type="EMBL" id="KAJ3228461.1"/>
    </source>
</evidence>
<protein>
    <submittedName>
        <fullName evidence="5">NineTeen Complex (NTC) component</fullName>
    </submittedName>
</protein>
<dbReference type="GO" id="GO:0005634">
    <property type="term" value="C:nucleus"/>
    <property type="evidence" value="ECO:0007669"/>
    <property type="project" value="UniProtKB-SubCell"/>
</dbReference>
<dbReference type="PANTHER" id="PTHR13021">
    <property type="entry name" value="PRE-MRNA-SPLICING FACTOR ISY1"/>
    <property type="match status" value="1"/>
</dbReference>
<dbReference type="Gene3D" id="1.10.287.660">
    <property type="entry name" value="Helix hairpin bin"/>
    <property type="match status" value="1"/>
</dbReference>
<dbReference type="InterPro" id="IPR009360">
    <property type="entry name" value="Isy1"/>
</dbReference>
<evidence type="ECO:0000313" key="6">
    <source>
        <dbReference type="Proteomes" id="UP001211065"/>
    </source>
</evidence>
<keyword evidence="4" id="KW-0175">Coiled coil</keyword>
<organism evidence="5 6">
    <name type="scientific">Clydaea vesicula</name>
    <dbReference type="NCBI Taxonomy" id="447962"/>
    <lineage>
        <taxon>Eukaryota</taxon>
        <taxon>Fungi</taxon>
        <taxon>Fungi incertae sedis</taxon>
        <taxon>Chytridiomycota</taxon>
        <taxon>Chytridiomycota incertae sedis</taxon>
        <taxon>Chytridiomycetes</taxon>
        <taxon>Lobulomycetales</taxon>
        <taxon>Lobulomycetaceae</taxon>
        <taxon>Clydaea</taxon>
    </lineage>
</organism>
<comment type="subcellular location">
    <subcellularLocation>
        <location evidence="1">Nucleus</location>
    </subcellularLocation>
</comment>
<dbReference type="EMBL" id="JADGJW010000001">
    <property type="protein sequence ID" value="KAJ3228461.1"/>
    <property type="molecule type" value="Genomic_DNA"/>
</dbReference>
<dbReference type="GO" id="GO:0000350">
    <property type="term" value="P:generation of catalytic spliceosome for second transesterification step"/>
    <property type="evidence" value="ECO:0007669"/>
    <property type="project" value="InterPro"/>
</dbReference>
<reference evidence="5" key="1">
    <citation type="submission" date="2020-05" db="EMBL/GenBank/DDBJ databases">
        <title>Phylogenomic resolution of chytrid fungi.</title>
        <authorList>
            <person name="Stajich J.E."/>
            <person name="Amses K."/>
            <person name="Simmons R."/>
            <person name="Seto K."/>
            <person name="Myers J."/>
            <person name="Bonds A."/>
            <person name="Quandt C.A."/>
            <person name="Barry K."/>
            <person name="Liu P."/>
            <person name="Grigoriev I."/>
            <person name="Longcore J.E."/>
            <person name="James T.Y."/>
        </authorList>
    </citation>
    <scope>NUCLEOTIDE SEQUENCE</scope>
    <source>
        <strain evidence="5">JEL0476</strain>
    </source>
</reference>
<dbReference type="Pfam" id="PF06246">
    <property type="entry name" value="Isy1"/>
    <property type="match status" value="1"/>
</dbReference>
<dbReference type="FunFam" id="1.10.287.660:FF:000001">
    <property type="entry name" value="pre-mRNA-splicing factor ISY1 homolog"/>
    <property type="match status" value="1"/>
</dbReference>
<accession>A0AAD5U8H3</accession>
<sequence>MPKNNSDYTIIQEGAARKKILKCEKFLKSFLNSLAVSRQTPQSWLTPFNFKITKKAFFEELKFNSQYVNLCVSNQKFIPLPLLFPNEYELDADGALTRINRSVLVVLGRLTARGIAFIGVHCYKKLNEIFENSTIIIPNSTRASNRSYFANYGNLYSYDDKATKTVNNLQLTRTNSWFEKKRLEQHLILKKKKSNLTLMEVEKPLDNVVTLKETLNLPNIQIKELEQKVLTEPHIIITSIVSADSELDQEWLRFKTRGIGMSEEVLWNEFMRKKERLHIKKSSTSLRSINSLEDFGWEMFRAAKNADLNSSKKVQRPFYATDCNSTVEAENWRTQVLREIAKKISLSMKETLSDQQIRDNNDAINKLLREKDRWEVRIKELGGPDHKKTGIKTIDREGREVPGSKGYKYFGRAKELPGIRELFESADAEIPVSKSRKDLYKNVDADYFGYRDEEDPFLLPYEEKIEKLELKNYEREFKKKKIEEEKEKKNESDEELGNLKSEDLLQLPKVYCSIPNQKEIEAFLLRRRKQALLNLYVGK</sequence>
<evidence type="ECO:0000256" key="3">
    <source>
        <dbReference type="ARBA" id="ARBA00023242"/>
    </source>
</evidence>